<dbReference type="Pfam" id="PF02550">
    <property type="entry name" value="AcetylCoA_hydro"/>
    <property type="match status" value="1"/>
</dbReference>
<dbReference type="GO" id="GO:0006083">
    <property type="term" value="P:acetate metabolic process"/>
    <property type="evidence" value="ECO:0007669"/>
    <property type="project" value="InterPro"/>
</dbReference>
<evidence type="ECO:0000259" key="4">
    <source>
        <dbReference type="Pfam" id="PF13336"/>
    </source>
</evidence>
<dbReference type="GO" id="GO:0008775">
    <property type="term" value="F:acetate CoA-transferase activity"/>
    <property type="evidence" value="ECO:0007669"/>
    <property type="project" value="InterPro"/>
</dbReference>
<dbReference type="PANTHER" id="PTHR21432:SF20">
    <property type="entry name" value="ACETYL-COA HYDROLASE"/>
    <property type="match status" value="1"/>
</dbReference>
<dbReference type="Pfam" id="PF13336">
    <property type="entry name" value="AcetylCoA_hyd_C"/>
    <property type="match status" value="1"/>
</dbReference>
<organism evidence="5 6">
    <name type="scientific">Coprococcus catus</name>
    <dbReference type="NCBI Taxonomy" id="116085"/>
    <lineage>
        <taxon>Bacteria</taxon>
        <taxon>Bacillati</taxon>
        <taxon>Bacillota</taxon>
        <taxon>Clostridia</taxon>
        <taxon>Lachnospirales</taxon>
        <taxon>Lachnospiraceae</taxon>
        <taxon>Coprococcus</taxon>
    </lineage>
</organism>
<keyword evidence="5" id="KW-0378">Hydrolase</keyword>
<feature type="domain" description="Acetyl-CoA hydrolase/transferase N-terminal" evidence="3">
    <location>
        <begin position="6"/>
        <end position="187"/>
    </location>
</feature>
<gene>
    <name evidence="5" type="ORF">DW070_11770</name>
</gene>
<dbReference type="InterPro" id="IPR037171">
    <property type="entry name" value="NagB/RpiA_transferase-like"/>
</dbReference>
<dbReference type="EMBL" id="QVEP01000031">
    <property type="protein sequence ID" value="RGB78286.1"/>
    <property type="molecule type" value="Genomic_DNA"/>
</dbReference>
<proteinExistence type="inferred from homology"/>
<dbReference type="Gene3D" id="3.40.1080.20">
    <property type="entry name" value="Acetyl-CoA hydrolase/transferase C-terminal domain"/>
    <property type="match status" value="1"/>
</dbReference>
<feature type="domain" description="Acetyl-CoA hydrolase/transferase C-terminal" evidence="4">
    <location>
        <begin position="276"/>
        <end position="431"/>
    </location>
</feature>
<dbReference type="InterPro" id="IPR026888">
    <property type="entry name" value="AcetylCoA_hyd_C"/>
</dbReference>
<dbReference type="InterPro" id="IPR003702">
    <property type="entry name" value="ActCoA_hydro_N"/>
</dbReference>
<evidence type="ECO:0000313" key="6">
    <source>
        <dbReference type="Proteomes" id="UP000260773"/>
    </source>
</evidence>
<dbReference type="InterPro" id="IPR038460">
    <property type="entry name" value="AcetylCoA_hyd_C_sf"/>
</dbReference>
<keyword evidence="2" id="KW-0808">Transferase</keyword>
<protein>
    <submittedName>
        <fullName evidence="5">Acetyl-CoA hydrolase</fullName>
    </submittedName>
</protein>
<dbReference type="AlphaFoldDB" id="A0A3E2TLJ2"/>
<evidence type="ECO:0000259" key="3">
    <source>
        <dbReference type="Pfam" id="PF02550"/>
    </source>
</evidence>
<reference evidence="5 6" key="1">
    <citation type="submission" date="2018-08" db="EMBL/GenBank/DDBJ databases">
        <title>A genome reference for cultivated species of the human gut microbiota.</title>
        <authorList>
            <person name="Zou Y."/>
            <person name="Xue W."/>
            <person name="Luo G."/>
        </authorList>
    </citation>
    <scope>NUCLEOTIDE SEQUENCE [LARGE SCALE GENOMIC DNA]</scope>
    <source>
        <strain evidence="5 6">AF45-17</strain>
    </source>
</reference>
<sequence length="437" mass="48599">MEMTKNDLKNKLTSPEEAVKLVHDHDRVFIGFVSNITPGLSDALWERRHELNDITIISGLLLRPTRLYTEPAENQPFKMLSLFLGPFERTAMKIGRPSAFTSLHLSQVDDWFHNIGKVSVVFISASMPDENGNVSFGVSGGSVYRFLLDTADRIILELNPNMPYVYGQDNIFNINDADAIVMSDKAIPEMAEGEPDEITEKISNQIVPLIPDGATIQLGIGGLSSAIGSKLTDKNDLGIFSEMLCPSMVKLMKNGNVTNKYKGFMDGKSVYAFAAGDKAMYDFMDHNENIYNAYFSFANDPRMIMKNKKMISINTAMAINLYGETAADAIGYHQYSAIGGQLDYVRGAQWSEGGKSIIAMDSSYIKNGKRYSKINFTFPEGTPISTPRSDIEYVATEYGCIDLKHLTMADRVRAMISLAHPDFRDELTEKARHVGLI</sequence>
<dbReference type="Gene3D" id="3.40.1080.10">
    <property type="entry name" value="Glutaconate Coenzyme A-transferase"/>
    <property type="match status" value="1"/>
</dbReference>
<evidence type="ECO:0000313" key="5">
    <source>
        <dbReference type="EMBL" id="RGB78286.1"/>
    </source>
</evidence>
<dbReference type="PANTHER" id="PTHR21432">
    <property type="entry name" value="ACETYL-COA HYDROLASE-RELATED"/>
    <property type="match status" value="1"/>
</dbReference>
<name>A0A3E2TLJ2_9FIRM</name>
<dbReference type="Proteomes" id="UP000260773">
    <property type="component" value="Unassembled WGS sequence"/>
</dbReference>
<comment type="similarity">
    <text evidence="1">Belongs to the acetyl-CoA hydrolase/transferase family.</text>
</comment>
<accession>A0A3E2TLJ2</accession>
<comment type="caution">
    <text evidence="5">The sequence shown here is derived from an EMBL/GenBank/DDBJ whole genome shotgun (WGS) entry which is preliminary data.</text>
</comment>
<dbReference type="SUPFAM" id="SSF100950">
    <property type="entry name" value="NagB/RpiA/CoA transferase-like"/>
    <property type="match status" value="2"/>
</dbReference>
<evidence type="ECO:0000256" key="2">
    <source>
        <dbReference type="ARBA" id="ARBA00022679"/>
    </source>
</evidence>
<dbReference type="InterPro" id="IPR046433">
    <property type="entry name" value="ActCoA_hydro"/>
</dbReference>
<dbReference type="GO" id="GO:0016787">
    <property type="term" value="F:hydrolase activity"/>
    <property type="evidence" value="ECO:0007669"/>
    <property type="project" value="UniProtKB-KW"/>
</dbReference>
<evidence type="ECO:0000256" key="1">
    <source>
        <dbReference type="ARBA" id="ARBA00009632"/>
    </source>
</evidence>
<dbReference type="Gene3D" id="3.30.750.70">
    <property type="entry name" value="4-hydroxybutyrate coenzyme like domains"/>
    <property type="match status" value="1"/>
</dbReference>